<keyword evidence="5 7" id="KW-0863">Zinc-finger</keyword>
<dbReference type="SUPFAM" id="SSF57850">
    <property type="entry name" value="RING/U-box"/>
    <property type="match status" value="1"/>
</dbReference>
<dbReference type="AlphaFoldDB" id="A0A7N6A1D5"/>
<dbReference type="PROSITE" id="PS50089">
    <property type="entry name" value="ZF_RING_2"/>
    <property type="match status" value="1"/>
</dbReference>
<dbReference type="GeneTree" id="ENSGT00510000048454"/>
<feature type="domain" description="B box-type" evidence="10">
    <location>
        <begin position="82"/>
        <end position="123"/>
    </location>
</feature>
<dbReference type="GeneID" id="113166248"/>
<dbReference type="GO" id="GO:0005737">
    <property type="term" value="C:cytoplasm"/>
    <property type="evidence" value="ECO:0007669"/>
    <property type="project" value="UniProtKB-SubCell"/>
</dbReference>
<feature type="domain" description="RING-type" evidence="9">
    <location>
        <begin position="14"/>
        <end position="53"/>
    </location>
</feature>
<dbReference type="SMART" id="SM00449">
    <property type="entry name" value="SPRY"/>
    <property type="match status" value="1"/>
</dbReference>
<evidence type="ECO:0000256" key="4">
    <source>
        <dbReference type="ARBA" id="ARBA00022723"/>
    </source>
</evidence>
<evidence type="ECO:0000256" key="8">
    <source>
        <dbReference type="SAM" id="Coils"/>
    </source>
</evidence>
<dbReference type="InterPro" id="IPR003879">
    <property type="entry name" value="Butyrophylin_SPRY"/>
</dbReference>
<organism evidence="12 13">
    <name type="scientific">Anabas testudineus</name>
    <name type="common">Climbing perch</name>
    <name type="synonym">Anthias testudineus</name>
    <dbReference type="NCBI Taxonomy" id="64144"/>
    <lineage>
        <taxon>Eukaryota</taxon>
        <taxon>Metazoa</taxon>
        <taxon>Chordata</taxon>
        <taxon>Craniata</taxon>
        <taxon>Vertebrata</taxon>
        <taxon>Euteleostomi</taxon>
        <taxon>Actinopterygii</taxon>
        <taxon>Neopterygii</taxon>
        <taxon>Teleostei</taxon>
        <taxon>Neoteleostei</taxon>
        <taxon>Acanthomorphata</taxon>
        <taxon>Anabantaria</taxon>
        <taxon>Anabantiformes</taxon>
        <taxon>Anabantoidei</taxon>
        <taxon>Anabantidae</taxon>
        <taxon>Anabas</taxon>
    </lineage>
</organism>
<dbReference type="InterPro" id="IPR001841">
    <property type="entry name" value="Znf_RING"/>
</dbReference>
<dbReference type="SUPFAM" id="SSF57845">
    <property type="entry name" value="B-box zinc-binding domain"/>
    <property type="match status" value="1"/>
</dbReference>
<dbReference type="InterPro" id="IPR043136">
    <property type="entry name" value="B30.2/SPRY_sf"/>
</dbReference>
<dbReference type="RefSeq" id="XP_026222071.1">
    <property type="nucleotide sequence ID" value="XM_026366286.1"/>
</dbReference>
<dbReference type="OrthoDB" id="654191at2759"/>
<name>A0A7N6A1D5_ANATE</name>
<dbReference type="PRINTS" id="PR01407">
    <property type="entry name" value="BUTYPHLNCDUF"/>
</dbReference>
<dbReference type="OMA" id="NICKVCL"/>
<evidence type="ECO:0000313" key="13">
    <source>
        <dbReference type="Proteomes" id="UP000265040"/>
    </source>
</evidence>
<dbReference type="PROSITE" id="PS50188">
    <property type="entry name" value="B302_SPRY"/>
    <property type="match status" value="1"/>
</dbReference>
<dbReference type="Gene3D" id="2.60.120.920">
    <property type="match status" value="1"/>
</dbReference>
<reference evidence="12" key="2">
    <citation type="submission" date="2025-08" db="UniProtKB">
        <authorList>
            <consortium name="Ensembl"/>
        </authorList>
    </citation>
    <scope>IDENTIFICATION</scope>
</reference>
<dbReference type="InterPro" id="IPR013083">
    <property type="entry name" value="Znf_RING/FYVE/PHD"/>
</dbReference>
<protein>
    <recommendedName>
        <fullName evidence="14">Zinc-binding protein A33-like</fullName>
    </recommendedName>
</protein>
<evidence type="ECO:0008006" key="14">
    <source>
        <dbReference type="Google" id="ProtNLM"/>
    </source>
</evidence>
<evidence type="ECO:0000313" key="12">
    <source>
        <dbReference type="Ensembl" id="ENSATEP00000041406.1"/>
    </source>
</evidence>
<dbReference type="Pfam" id="PF00097">
    <property type="entry name" value="zf-C3HC4"/>
    <property type="match status" value="1"/>
</dbReference>
<proteinExistence type="inferred from homology"/>
<dbReference type="InterPro" id="IPR003877">
    <property type="entry name" value="SPRY_dom"/>
</dbReference>
<dbReference type="Ensembl" id="ENSATET00000056750.2">
    <property type="protein sequence ID" value="ENSATEP00000041406.1"/>
    <property type="gene ID" value="ENSATEG00000026938.2"/>
</dbReference>
<dbReference type="InterPro" id="IPR018957">
    <property type="entry name" value="Znf_C3HC4_RING-type"/>
</dbReference>
<dbReference type="InterPro" id="IPR001870">
    <property type="entry name" value="B30.2/SPRY"/>
</dbReference>
<evidence type="ECO:0000256" key="1">
    <source>
        <dbReference type="ARBA" id="ARBA00004496"/>
    </source>
</evidence>
<keyword evidence="8" id="KW-0175">Coiled coil</keyword>
<dbReference type="GO" id="GO:0008270">
    <property type="term" value="F:zinc ion binding"/>
    <property type="evidence" value="ECO:0007669"/>
    <property type="project" value="UniProtKB-KW"/>
</dbReference>
<dbReference type="InterPro" id="IPR013320">
    <property type="entry name" value="ConA-like_dom_sf"/>
</dbReference>
<evidence type="ECO:0000259" key="10">
    <source>
        <dbReference type="PROSITE" id="PS50119"/>
    </source>
</evidence>
<dbReference type="Gene3D" id="3.30.40.10">
    <property type="entry name" value="Zinc/RING finger domain, C3HC4 (zinc finger)"/>
    <property type="match status" value="1"/>
</dbReference>
<keyword evidence="6" id="KW-0862">Zinc</keyword>
<dbReference type="InterPro" id="IPR050143">
    <property type="entry name" value="TRIM/RBCC"/>
</dbReference>
<keyword evidence="4" id="KW-0479">Metal-binding</keyword>
<dbReference type="Pfam" id="PF00622">
    <property type="entry name" value="SPRY"/>
    <property type="match status" value="1"/>
</dbReference>
<dbReference type="Pfam" id="PF00643">
    <property type="entry name" value="zf-B_box"/>
    <property type="match status" value="1"/>
</dbReference>
<dbReference type="InterPro" id="IPR017907">
    <property type="entry name" value="Znf_RING_CS"/>
</dbReference>
<evidence type="ECO:0000256" key="7">
    <source>
        <dbReference type="PROSITE-ProRule" id="PRU00024"/>
    </source>
</evidence>
<dbReference type="PROSITE" id="PS50119">
    <property type="entry name" value="ZF_BBOX"/>
    <property type="match status" value="1"/>
</dbReference>
<evidence type="ECO:0000259" key="9">
    <source>
        <dbReference type="PROSITE" id="PS50089"/>
    </source>
</evidence>
<dbReference type="SUPFAM" id="SSF49899">
    <property type="entry name" value="Concanavalin A-like lectins/glucanases"/>
    <property type="match status" value="1"/>
</dbReference>
<dbReference type="SMART" id="SM00589">
    <property type="entry name" value="PRY"/>
    <property type="match status" value="1"/>
</dbReference>
<accession>A0A7N6A1D5</accession>
<dbReference type="CDD" id="cd12893">
    <property type="entry name" value="SPRY_PRY_TRIM35"/>
    <property type="match status" value="1"/>
</dbReference>
<dbReference type="InterPro" id="IPR000315">
    <property type="entry name" value="Znf_B-box"/>
</dbReference>
<reference evidence="12" key="3">
    <citation type="submission" date="2025-09" db="UniProtKB">
        <authorList>
            <consortium name="Ensembl"/>
        </authorList>
    </citation>
    <scope>IDENTIFICATION</scope>
</reference>
<feature type="domain" description="B30.2/SPRY" evidence="11">
    <location>
        <begin position="270"/>
        <end position="465"/>
    </location>
</feature>
<dbReference type="Proteomes" id="UP000265040">
    <property type="component" value="Chromosome 6"/>
</dbReference>
<evidence type="ECO:0000256" key="2">
    <source>
        <dbReference type="ARBA" id="ARBA00008518"/>
    </source>
</evidence>
<keyword evidence="3" id="KW-0963">Cytoplasm</keyword>
<keyword evidence="13" id="KW-1185">Reference proteome</keyword>
<reference evidence="12" key="1">
    <citation type="submission" date="2021-04" db="EMBL/GenBank/DDBJ databases">
        <authorList>
            <consortium name="Wellcome Sanger Institute Data Sharing"/>
        </authorList>
    </citation>
    <scope>NUCLEOTIDE SEQUENCE [LARGE SCALE GENOMIC DNA]</scope>
</reference>
<feature type="coiled-coil region" evidence="8">
    <location>
        <begin position="210"/>
        <end position="259"/>
    </location>
</feature>
<dbReference type="InParanoid" id="A0A7N6A1D5"/>
<dbReference type="SMART" id="SM00336">
    <property type="entry name" value="BBOX"/>
    <property type="match status" value="1"/>
</dbReference>
<dbReference type="Gene3D" id="3.30.160.60">
    <property type="entry name" value="Classic Zinc Finger"/>
    <property type="match status" value="1"/>
</dbReference>
<dbReference type="PROSITE" id="PS00518">
    <property type="entry name" value="ZF_RING_1"/>
    <property type="match status" value="1"/>
</dbReference>
<dbReference type="Pfam" id="PF13765">
    <property type="entry name" value="PRY"/>
    <property type="match status" value="1"/>
</dbReference>
<comment type="subcellular location">
    <subcellularLocation>
        <location evidence="1">Cytoplasm</location>
    </subcellularLocation>
</comment>
<dbReference type="PANTHER" id="PTHR24103">
    <property type="entry name" value="E3 UBIQUITIN-PROTEIN LIGASE TRIM"/>
    <property type="match status" value="1"/>
</dbReference>
<evidence type="ECO:0000259" key="11">
    <source>
        <dbReference type="PROSITE" id="PS50188"/>
    </source>
</evidence>
<comment type="similarity">
    <text evidence="2">Belongs to the TRIM/RBCC family.</text>
</comment>
<dbReference type="SMART" id="SM00184">
    <property type="entry name" value="RING"/>
    <property type="match status" value="1"/>
</dbReference>
<sequence length="470" mass="53986">MAAISSFSEGDLLCPQCTEVYCFPVLLQCGHNVCRVCLHKYWEWKGCRECPVCCAVSVLGRPPINLELKIAADKYQVQRTNRNTDVCFLHNEKLKIFCQNDEEPICLVCQTSKQHKVHECCPVQEAAQQKKEEISIALLSLKKKLRMLNNTKEHWEETKTYIQTQTSMNEKAIKEEFEKLHLFLQEEEKSRLKLLKLEREIKIQVMCEKLENIKRQMKTLSSTISDVEAALTAKDLPFLQDYKQTKKRAKCNIQEAECIRDILINSAKHLQSLKFEIWKKMANIVKYVPITLDPNTAQSNLKLSEELTCVQYSTKQWQPDNPERCTSRVCVLGATGFTSGKHSWTVDVGQGKDWYIGVAQESIKRKSTVFLNPTEGFWVIGLCNGDSYWAQSSPRTKLTLKQKLERVTVELDCDKGKVSFINADDLTTMYTFKDKFTEKIFPYFSPGLCEEGRNSSPLTICPLTITVDVK</sequence>
<evidence type="ECO:0000256" key="5">
    <source>
        <dbReference type="ARBA" id="ARBA00022771"/>
    </source>
</evidence>
<evidence type="ECO:0000256" key="3">
    <source>
        <dbReference type="ARBA" id="ARBA00022490"/>
    </source>
</evidence>
<dbReference type="InterPro" id="IPR006574">
    <property type="entry name" value="PRY"/>
</dbReference>
<dbReference type="FunFam" id="2.60.120.920:FF:000004">
    <property type="entry name" value="Butyrophilin subfamily 1 member A1"/>
    <property type="match status" value="1"/>
</dbReference>
<evidence type="ECO:0000256" key="6">
    <source>
        <dbReference type="ARBA" id="ARBA00022833"/>
    </source>
</evidence>